<gene>
    <name evidence="15" type="primary">FucTC-L5</name>
    <name evidence="15" type="ORF">Hamer_G008803</name>
</gene>
<sequence>MAQELLRMLSQGASSLPRMNRSLKIFQKKRYVAVLLLLTIILLIYTDNTTVKYKEVVFSRGDNGEARGIQTDDMPGPLRDVAGAYGRQEPSSHPSYSEVLSGPRNIKKQYIGNKLGDGPSVKETNENRESNFAINILSKNKQLKGSENESNDIHMGNNTERLKNLSRINEIENLDHEETHIEEKEGEVYQVMEPLSAVPTATIVPHKKTINKSLSFDRAQGSSPQKTVLFYDRFFYNPWQPFVEKMTKLKGKNCPVTNCVFIYNSSHPEDADAVIFHAADFNPKNVPKIRKPQQRYIWLNLESPSGKNLTNSQSMQNLIDERWFSKEGFFNWSYTYHRDSDLLLLYGGLESLRGERDPTRPGLIDISGPTYKDYITALDGGDQLMDDPNHDWPSFFTRPKMLIWMVSHCSTHSGREFYVKKLQEYLPVDVYGLCGDLRCDKNNKDLCYADVLRPKYKFYLSFENNMCDDYITEKVWLPMNYGLVPVVFGGANYSRFLPPHSYLDATQMTPAQLATSLIRINSSSQEYGRYHLWRRYWQVLQHLPMCELCQKLHEDKTSTAIQHLGPWWRTVNKCWTQYPEHSYPRRPEPDTRTFTQKLTESVHLIGSLFSGAMNSLQ</sequence>
<dbReference type="InterPro" id="IPR001503">
    <property type="entry name" value="Glyco_trans_10"/>
</dbReference>
<evidence type="ECO:0000256" key="9">
    <source>
        <dbReference type="ARBA" id="ARBA00023034"/>
    </source>
</evidence>
<keyword evidence="6 12" id="KW-0812">Transmembrane</keyword>
<dbReference type="PANTHER" id="PTHR48438:SF1">
    <property type="entry name" value="ALPHA-(1,3)-FUCOSYLTRANSFERASE C-RELATED"/>
    <property type="match status" value="1"/>
</dbReference>
<evidence type="ECO:0000256" key="7">
    <source>
        <dbReference type="ARBA" id="ARBA00022968"/>
    </source>
</evidence>
<evidence type="ECO:0000256" key="10">
    <source>
        <dbReference type="ARBA" id="ARBA00023136"/>
    </source>
</evidence>
<evidence type="ECO:0000256" key="1">
    <source>
        <dbReference type="ARBA" id="ARBA00004447"/>
    </source>
</evidence>
<dbReference type="OrthoDB" id="6355192at2759"/>
<keyword evidence="7" id="KW-0735">Signal-anchor</keyword>
<reference evidence="15" key="1">
    <citation type="journal article" date="2021" name="Sci. Adv.">
        <title>The American lobster genome reveals insights on longevity, neural, and immune adaptations.</title>
        <authorList>
            <person name="Polinski J.M."/>
            <person name="Zimin A.V."/>
            <person name="Clark K.F."/>
            <person name="Kohn A.B."/>
            <person name="Sadowski N."/>
            <person name="Timp W."/>
            <person name="Ptitsyn A."/>
            <person name="Khanna P."/>
            <person name="Romanova D.Y."/>
            <person name="Williams P."/>
            <person name="Greenwood S.J."/>
            <person name="Moroz L.L."/>
            <person name="Walt D.R."/>
            <person name="Bodnar A.G."/>
        </authorList>
    </citation>
    <scope>NUCLEOTIDE SEQUENCE</scope>
    <source>
        <strain evidence="15">GMGI-L3</strain>
    </source>
</reference>
<evidence type="ECO:0000259" key="13">
    <source>
        <dbReference type="Pfam" id="PF00852"/>
    </source>
</evidence>
<dbReference type="PANTHER" id="PTHR48438">
    <property type="entry name" value="ALPHA-(1,3)-FUCOSYLTRANSFERASE C-RELATED"/>
    <property type="match status" value="1"/>
</dbReference>
<evidence type="ECO:0000256" key="3">
    <source>
        <dbReference type="ARBA" id="ARBA00008919"/>
    </source>
</evidence>
<keyword evidence="4 12" id="KW-0328">Glycosyltransferase</keyword>
<evidence type="ECO:0000256" key="4">
    <source>
        <dbReference type="ARBA" id="ARBA00022676"/>
    </source>
</evidence>
<keyword evidence="10" id="KW-0472">Membrane</keyword>
<dbReference type="GO" id="GO:0008417">
    <property type="term" value="F:fucosyltransferase activity"/>
    <property type="evidence" value="ECO:0007669"/>
    <property type="project" value="InterPro"/>
</dbReference>
<evidence type="ECO:0000313" key="16">
    <source>
        <dbReference type="Proteomes" id="UP000747542"/>
    </source>
</evidence>
<dbReference type="GO" id="GO:0032580">
    <property type="term" value="C:Golgi cisterna membrane"/>
    <property type="evidence" value="ECO:0007669"/>
    <property type="project" value="UniProtKB-SubCell"/>
</dbReference>
<dbReference type="EC" id="2.4.1.-" evidence="12"/>
<keyword evidence="5 12" id="KW-0808">Transferase</keyword>
<comment type="caution">
    <text evidence="15">The sequence shown here is derived from an EMBL/GenBank/DDBJ whole genome shotgun (WGS) entry which is preliminary data.</text>
</comment>
<evidence type="ECO:0000256" key="5">
    <source>
        <dbReference type="ARBA" id="ARBA00022679"/>
    </source>
</evidence>
<feature type="domain" description="Fucosyltransferase C-terminal" evidence="13">
    <location>
        <begin position="398"/>
        <end position="565"/>
    </location>
</feature>
<evidence type="ECO:0000313" key="15">
    <source>
        <dbReference type="EMBL" id="KAG7158173.1"/>
    </source>
</evidence>
<dbReference type="EMBL" id="JAHLQT010035566">
    <property type="protein sequence ID" value="KAG7158173.1"/>
    <property type="molecule type" value="Genomic_DNA"/>
</dbReference>
<feature type="domain" description="Fucosyltransferase N-terminal" evidence="14">
    <location>
        <begin position="225"/>
        <end position="347"/>
    </location>
</feature>
<proteinExistence type="inferred from homology"/>
<organism evidence="15 16">
    <name type="scientific">Homarus americanus</name>
    <name type="common">American lobster</name>
    <dbReference type="NCBI Taxonomy" id="6706"/>
    <lineage>
        <taxon>Eukaryota</taxon>
        <taxon>Metazoa</taxon>
        <taxon>Ecdysozoa</taxon>
        <taxon>Arthropoda</taxon>
        <taxon>Crustacea</taxon>
        <taxon>Multicrustacea</taxon>
        <taxon>Malacostraca</taxon>
        <taxon>Eumalacostraca</taxon>
        <taxon>Eucarida</taxon>
        <taxon>Decapoda</taxon>
        <taxon>Pleocyemata</taxon>
        <taxon>Astacidea</taxon>
        <taxon>Nephropoidea</taxon>
        <taxon>Nephropidae</taxon>
        <taxon>Homarus</taxon>
    </lineage>
</organism>
<accession>A0A8J5JP68</accession>
<evidence type="ECO:0000256" key="12">
    <source>
        <dbReference type="RuleBase" id="RU003832"/>
    </source>
</evidence>
<name>A0A8J5JP68_HOMAM</name>
<dbReference type="InterPro" id="IPR031481">
    <property type="entry name" value="Glyco_tran_10_N"/>
</dbReference>
<keyword evidence="9 12" id="KW-0333">Golgi apparatus</keyword>
<dbReference type="InterPro" id="IPR055270">
    <property type="entry name" value="Glyco_tran_10_C"/>
</dbReference>
<dbReference type="Pfam" id="PF17039">
    <property type="entry name" value="Glyco_tran_10_N"/>
    <property type="match status" value="1"/>
</dbReference>
<evidence type="ECO:0000256" key="2">
    <source>
        <dbReference type="ARBA" id="ARBA00004922"/>
    </source>
</evidence>
<dbReference type="AlphaFoldDB" id="A0A8J5JP68"/>
<protein>
    <recommendedName>
        <fullName evidence="12">Fucosyltransferase</fullName>
        <ecNumber evidence="12">2.4.1.-</ecNumber>
    </recommendedName>
</protein>
<dbReference type="Proteomes" id="UP000747542">
    <property type="component" value="Unassembled WGS sequence"/>
</dbReference>
<comment type="similarity">
    <text evidence="3 12">Belongs to the glycosyltransferase 10 family.</text>
</comment>
<evidence type="ECO:0000256" key="6">
    <source>
        <dbReference type="ARBA" id="ARBA00022692"/>
    </source>
</evidence>
<keyword evidence="11" id="KW-0325">Glycoprotein</keyword>
<comment type="subcellular location">
    <subcellularLocation>
        <location evidence="1 12">Golgi apparatus</location>
        <location evidence="1 12">Golgi stack membrane</location>
        <topology evidence="1 12">Single-pass type II membrane protein</topology>
    </subcellularLocation>
</comment>
<evidence type="ECO:0000256" key="11">
    <source>
        <dbReference type="ARBA" id="ARBA00023180"/>
    </source>
</evidence>
<comment type="pathway">
    <text evidence="2">Protein modification; protein glycosylation.</text>
</comment>
<dbReference type="Pfam" id="PF00852">
    <property type="entry name" value="Glyco_transf_10"/>
    <property type="match status" value="1"/>
</dbReference>
<evidence type="ECO:0000259" key="14">
    <source>
        <dbReference type="Pfam" id="PF17039"/>
    </source>
</evidence>
<keyword evidence="16" id="KW-1185">Reference proteome</keyword>
<dbReference type="FunFam" id="3.40.50.11660:FF:000002">
    <property type="entry name" value="Alpha-(1,3)-fucosyltransferase"/>
    <property type="match status" value="1"/>
</dbReference>
<keyword evidence="8" id="KW-1133">Transmembrane helix</keyword>
<evidence type="ECO:0000256" key="8">
    <source>
        <dbReference type="ARBA" id="ARBA00022989"/>
    </source>
</evidence>